<evidence type="ECO:0000313" key="1">
    <source>
        <dbReference type="EMBL" id="MCE5972286.1"/>
    </source>
</evidence>
<sequence length="48" mass="4960">MGRIFKAILTLVILGALAVVGFAYFGDMSPESSEQTVEITLPGGTSGN</sequence>
<organism evidence="1 2">
    <name type="scientific">Rhodobacter flavimaris</name>
    <dbReference type="NCBI Taxonomy" id="2907145"/>
    <lineage>
        <taxon>Bacteria</taxon>
        <taxon>Pseudomonadati</taxon>
        <taxon>Pseudomonadota</taxon>
        <taxon>Alphaproteobacteria</taxon>
        <taxon>Rhodobacterales</taxon>
        <taxon>Rhodobacter group</taxon>
        <taxon>Rhodobacter</taxon>
    </lineage>
</organism>
<gene>
    <name evidence="1" type="ORF">LZA78_02110</name>
</gene>
<comment type="caution">
    <text evidence="1">The sequence shown here is derived from an EMBL/GenBank/DDBJ whole genome shotgun (WGS) entry which is preliminary data.</text>
</comment>
<dbReference type="EMBL" id="JAJUOS010000001">
    <property type="protein sequence ID" value="MCE5972286.1"/>
    <property type="molecule type" value="Genomic_DNA"/>
</dbReference>
<proteinExistence type="predicted"/>
<dbReference type="RefSeq" id="WP_233675291.1">
    <property type="nucleotide sequence ID" value="NZ_JAJUOS010000001.1"/>
</dbReference>
<evidence type="ECO:0000313" key="2">
    <source>
        <dbReference type="Proteomes" id="UP001521181"/>
    </source>
</evidence>
<reference evidence="1 2" key="1">
    <citation type="submission" date="2021-12" db="EMBL/GenBank/DDBJ databases">
        <title>Sinirhodobacter sp. WL0062 is a bacterium isolated from seawater.</title>
        <authorList>
            <person name="Wang L."/>
            <person name="He W."/>
            <person name="Zhang D.-F."/>
        </authorList>
    </citation>
    <scope>NUCLEOTIDE SEQUENCE [LARGE SCALE GENOMIC DNA]</scope>
    <source>
        <strain evidence="1 2">WL0062</strain>
    </source>
</reference>
<dbReference type="Proteomes" id="UP001521181">
    <property type="component" value="Unassembled WGS sequence"/>
</dbReference>
<accession>A0ABS8YQX1</accession>
<keyword evidence="2" id="KW-1185">Reference proteome</keyword>
<protein>
    <submittedName>
        <fullName evidence="1">Uncharacterized protein</fullName>
    </submittedName>
</protein>
<name>A0ABS8YQX1_9RHOB</name>